<dbReference type="InterPro" id="IPR020846">
    <property type="entry name" value="MFS_dom"/>
</dbReference>
<evidence type="ECO:0000256" key="3">
    <source>
        <dbReference type="ARBA" id="ARBA00022692"/>
    </source>
</evidence>
<feature type="transmembrane region" description="Helical" evidence="6">
    <location>
        <begin position="59"/>
        <end position="76"/>
    </location>
</feature>
<dbReference type="SUPFAM" id="SSF103473">
    <property type="entry name" value="MFS general substrate transporter"/>
    <property type="match status" value="1"/>
</dbReference>
<feature type="transmembrane region" description="Helical" evidence="6">
    <location>
        <begin position="424"/>
        <end position="443"/>
    </location>
</feature>
<evidence type="ECO:0000256" key="4">
    <source>
        <dbReference type="ARBA" id="ARBA00022989"/>
    </source>
</evidence>
<dbReference type="PANTHER" id="PTHR43791:SF70">
    <property type="entry name" value="MAJOR FACILITATOR SUPERFAMILY (MFS) PROFILE DOMAIN-CONTAINING PROTEIN"/>
    <property type="match status" value="1"/>
</dbReference>
<gene>
    <name evidence="8" type="ORF">CLO192961_LOCUS98194</name>
</gene>
<proteinExistence type="predicted"/>
<evidence type="ECO:0000259" key="7">
    <source>
        <dbReference type="PROSITE" id="PS50850"/>
    </source>
</evidence>
<comment type="caution">
    <text evidence="8">The sequence shown here is derived from an EMBL/GenBank/DDBJ whole genome shotgun (WGS) entry which is preliminary data.</text>
</comment>
<reference evidence="8 9" key="1">
    <citation type="submission" date="2019-06" db="EMBL/GenBank/DDBJ databases">
        <authorList>
            <person name="Broberg M."/>
        </authorList>
    </citation>
    <scope>NUCLEOTIDE SEQUENCE [LARGE SCALE GENOMIC DNA]</scope>
</reference>
<feature type="transmembrane region" description="Helical" evidence="6">
    <location>
        <begin position="130"/>
        <end position="147"/>
    </location>
</feature>
<dbReference type="EMBL" id="CABFNS010000698">
    <property type="protein sequence ID" value="VUC22936.1"/>
    <property type="molecule type" value="Genomic_DNA"/>
</dbReference>
<evidence type="ECO:0000256" key="6">
    <source>
        <dbReference type="SAM" id="Phobius"/>
    </source>
</evidence>
<feature type="transmembrane region" description="Helical" evidence="6">
    <location>
        <begin position="383"/>
        <end position="404"/>
    </location>
</feature>
<dbReference type="Proteomes" id="UP000766486">
    <property type="component" value="Unassembled WGS sequence"/>
</dbReference>
<dbReference type="Gene3D" id="1.20.1250.20">
    <property type="entry name" value="MFS general substrate transporter like domains"/>
    <property type="match status" value="1"/>
</dbReference>
<dbReference type="PROSITE" id="PS50850">
    <property type="entry name" value="MFS"/>
    <property type="match status" value="1"/>
</dbReference>
<comment type="subcellular location">
    <subcellularLocation>
        <location evidence="1">Membrane</location>
        <topology evidence="1">Multi-pass membrane protein</topology>
    </subcellularLocation>
</comment>
<organism evidence="8 9">
    <name type="scientific">Bionectria ochroleuca</name>
    <name type="common">Gliocladium roseum</name>
    <dbReference type="NCBI Taxonomy" id="29856"/>
    <lineage>
        <taxon>Eukaryota</taxon>
        <taxon>Fungi</taxon>
        <taxon>Dikarya</taxon>
        <taxon>Ascomycota</taxon>
        <taxon>Pezizomycotina</taxon>
        <taxon>Sordariomycetes</taxon>
        <taxon>Hypocreomycetidae</taxon>
        <taxon>Hypocreales</taxon>
        <taxon>Bionectriaceae</taxon>
        <taxon>Clonostachys</taxon>
    </lineage>
</organism>
<dbReference type="Pfam" id="PF07690">
    <property type="entry name" value="MFS_1"/>
    <property type="match status" value="1"/>
</dbReference>
<feature type="transmembrane region" description="Helical" evidence="6">
    <location>
        <begin position="97"/>
        <end position="114"/>
    </location>
</feature>
<name>A0ABY6TYI6_BIOOC</name>
<keyword evidence="2" id="KW-0813">Transport</keyword>
<feature type="domain" description="Major facilitator superfamily (MFS) profile" evidence="7">
    <location>
        <begin position="63"/>
        <end position="491"/>
    </location>
</feature>
<feature type="transmembrane region" description="Helical" evidence="6">
    <location>
        <begin position="288"/>
        <end position="313"/>
    </location>
</feature>
<evidence type="ECO:0000256" key="2">
    <source>
        <dbReference type="ARBA" id="ARBA00022448"/>
    </source>
</evidence>
<dbReference type="InterPro" id="IPR036259">
    <property type="entry name" value="MFS_trans_sf"/>
</dbReference>
<keyword evidence="5 6" id="KW-0472">Membrane</keyword>
<feature type="transmembrane region" description="Helical" evidence="6">
    <location>
        <begin position="325"/>
        <end position="345"/>
    </location>
</feature>
<feature type="transmembrane region" description="Helical" evidence="6">
    <location>
        <begin position="191"/>
        <end position="211"/>
    </location>
</feature>
<keyword evidence="3 6" id="KW-0812">Transmembrane</keyword>
<accession>A0ABY6TYI6</accession>
<dbReference type="PANTHER" id="PTHR43791">
    <property type="entry name" value="PERMEASE-RELATED"/>
    <property type="match status" value="1"/>
</dbReference>
<feature type="transmembrane region" description="Helical" evidence="6">
    <location>
        <begin position="218"/>
        <end position="240"/>
    </location>
</feature>
<evidence type="ECO:0000313" key="8">
    <source>
        <dbReference type="EMBL" id="VUC22936.1"/>
    </source>
</evidence>
<evidence type="ECO:0000256" key="5">
    <source>
        <dbReference type="ARBA" id="ARBA00023136"/>
    </source>
</evidence>
<keyword evidence="4 6" id="KW-1133">Transmembrane helix</keyword>
<evidence type="ECO:0000313" key="9">
    <source>
        <dbReference type="Proteomes" id="UP000766486"/>
    </source>
</evidence>
<keyword evidence="9" id="KW-1185">Reference proteome</keyword>
<dbReference type="InterPro" id="IPR011701">
    <property type="entry name" value="MFS"/>
</dbReference>
<protein>
    <recommendedName>
        <fullName evidence="7">Major facilitator superfamily (MFS) profile domain-containing protein</fullName>
    </recommendedName>
</protein>
<evidence type="ECO:0000256" key="1">
    <source>
        <dbReference type="ARBA" id="ARBA00004141"/>
    </source>
</evidence>
<feature type="transmembrane region" description="Helical" evidence="6">
    <location>
        <begin position="351"/>
        <end position="371"/>
    </location>
</feature>
<sequence length="491" mass="54498">MSGTKTKVDEVTKPLSMSEMEIGESKLVQLEKDKALHLLQDYTDIDLNSSEAKAVLKKIDYIVLPLLCLIYTLMLIDKSSLSFANVMGIQEELHLTGLQYSWLGSLVYFGYLAGDVPAMILMQRAPLDKVFSGAVVIWGSVVALHAAGKSFAALAVLRFLLGFCEVFTAPAVLQMLSSWYTKEEQITRLPIWYTCYGFGNVFGGFLAWCIYQAPSWKWQALFILYGALTITTGIIMYFLLPASPTGARWLNDREKAIALERVRQNKTGTEVWSFNKGQLVESLLDPRLYLIFFYLLCLGLPTGGLTVFGPSIIAGFGFTKEQSTLLSMGPGGAAIIGVLMSTVLAKYTNRSTAGIFVHVVSIIGTVMMLAIPASNYPARYGGYVLALWFPNANAFIMAQMTAGVSGSTKKFAFSAAYQLGPAKYTMLAFLVFGAILLLVLYAYHKYMNYTRDKQDAEDERSPTDGIVHEVIENEEFLDRTDHQIRSFRYPL</sequence>